<protein>
    <submittedName>
        <fullName evidence="2">DUF885 domain-containing protein</fullName>
    </submittedName>
</protein>
<keyword evidence="1" id="KW-0732">Signal</keyword>
<accession>A0AAW9SCT1</accession>
<gene>
    <name evidence="2" type="ORF">AAG747_23045</name>
</gene>
<dbReference type="PANTHER" id="PTHR33361">
    <property type="entry name" value="GLR0591 PROTEIN"/>
    <property type="match status" value="1"/>
</dbReference>
<evidence type="ECO:0000313" key="3">
    <source>
        <dbReference type="Proteomes" id="UP001403385"/>
    </source>
</evidence>
<dbReference type="PROSITE" id="PS51257">
    <property type="entry name" value="PROKAR_LIPOPROTEIN"/>
    <property type="match status" value="1"/>
</dbReference>
<dbReference type="AlphaFoldDB" id="A0AAW9SCT1"/>
<feature type="signal peptide" evidence="1">
    <location>
        <begin position="1"/>
        <end position="19"/>
    </location>
</feature>
<dbReference type="RefSeq" id="WP_346823598.1">
    <property type="nucleotide sequence ID" value="NZ_JBDKWZ010000017.1"/>
</dbReference>
<dbReference type="EMBL" id="JBDKWZ010000017">
    <property type="protein sequence ID" value="MEN7550816.1"/>
    <property type="molecule type" value="Genomic_DNA"/>
</dbReference>
<dbReference type="Pfam" id="PF05960">
    <property type="entry name" value="DUF885"/>
    <property type="match status" value="1"/>
</dbReference>
<organism evidence="2 3">
    <name type="scientific">Rapidithrix thailandica</name>
    <dbReference type="NCBI Taxonomy" id="413964"/>
    <lineage>
        <taxon>Bacteria</taxon>
        <taxon>Pseudomonadati</taxon>
        <taxon>Bacteroidota</taxon>
        <taxon>Cytophagia</taxon>
        <taxon>Cytophagales</taxon>
        <taxon>Flammeovirgaceae</taxon>
        <taxon>Rapidithrix</taxon>
    </lineage>
</organism>
<evidence type="ECO:0000313" key="2">
    <source>
        <dbReference type="EMBL" id="MEN7550816.1"/>
    </source>
</evidence>
<sequence>MGKTKLFYALLMSGLTVGACTTTSSEKEKAYTKEDIAAESKKANDFFEKSFNEKVDRSPTFQTYLGIKKDYDKWDALTEEKEQEELEITKKELTYLTDSIHFEGLDAQTQLSYKLFKLNAEKEIEGFKYRHHSYPVNQMFGWHSQVPSLLINMHQITNASDAEAYITRLQGVSTLFDQLIESLRIREEKGIVPPKFVFPMVIDDSKNILRGEPFEQGEASTLWADFSRKMEQLDMDKGEKGKLMDACKEALVNDLKPAYEKLIAFLEEQETRATTEDGAWKFPEGESFYNFALGKTTTTNLTAEEIHQTGLKEVERIHGEMREIMNKVGFEGDLQAFFAFMKEDEQFYYPNTDAGKQEYLDSAKTIIDKMEARLDELFLTRPKARMVVKRVEAFREKSAGKAFYQAPAPDGSRPGTYYANLYNTKNMPKYEMEALAFHEGIPGHHMDRTISQELTGIPKFRKYGGYTAYVEGWGLYCEFIPKEMGFYQNPYSDFGRLAMELWRACRLVVDTGIHTKRWTREQGIEYYMTNTPGSERECVRMVERHIVMPSQATAYKIGMLKILELRKSAQDQLGDKFDIREFHDVVLTSGAVPLNVLEDLVNDWVASKKA</sequence>
<comment type="caution">
    <text evidence="2">The sequence shown here is derived from an EMBL/GenBank/DDBJ whole genome shotgun (WGS) entry which is preliminary data.</text>
</comment>
<name>A0AAW9SCT1_9BACT</name>
<dbReference type="Proteomes" id="UP001403385">
    <property type="component" value="Unassembled WGS sequence"/>
</dbReference>
<feature type="chain" id="PRO_5043578260" evidence="1">
    <location>
        <begin position="20"/>
        <end position="610"/>
    </location>
</feature>
<evidence type="ECO:0000256" key="1">
    <source>
        <dbReference type="SAM" id="SignalP"/>
    </source>
</evidence>
<keyword evidence="3" id="KW-1185">Reference proteome</keyword>
<dbReference type="InterPro" id="IPR010281">
    <property type="entry name" value="DUF885"/>
</dbReference>
<reference evidence="2 3" key="1">
    <citation type="submission" date="2024-04" db="EMBL/GenBank/DDBJ databases">
        <title>Novel genus in family Flammeovirgaceae.</title>
        <authorList>
            <person name="Nguyen T.H."/>
            <person name="Vuong T.Q."/>
            <person name="Le H."/>
            <person name="Kim S.-G."/>
        </authorList>
    </citation>
    <scope>NUCLEOTIDE SEQUENCE [LARGE SCALE GENOMIC DNA]</scope>
    <source>
        <strain evidence="2 3">JCM 23209</strain>
    </source>
</reference>
<dbReference type="PANTHER" id="PTHR33361:SF16">
    <property type="entry name" value="DUF885 DOMAIN-CONTAINING PROTEIN"/>
    <property type="match status" value="1"/>
</dbReference>
<proteinExistence type="predicted"/>